<feature type="compositionally biased region" description="Low complexity" evidence="3">
    <location>
        <begin position="392"/>
        <end position="414"/>
    </location>
</feature>
<evidence type="ECO:0000259" key="4">
    <source>
        <dbReference type="PROSITE" id="PS50102"/>
    </source>
</evidence>
<proteinExistence type="predicted"/>
<dbReference type="Pfam" id="PF00076">
    <property type="entry name" value="RRM_1"/>
    <property type="match status" value="3"/>
</dbReference>
<dbReference type="InterPro" id="IPR000504">
    <property type="entry name" value="RRM_dom"/>
</dbReference>
<dbReference type="GO" id="GO:0003723">
    <property type="term" value="F:RNA binding"/>
    <property type="evidence" value="ECO:0007669"/>
    <property type="project" value="UniProtKB-UniRule"/>
</dbReference>
<evidence type="ECO:0000256" key="2">
    <source>
        <dbReference type="PROSITE-ProRule" id="PRU00176"/>
    </source>
</evidence>
<keyword evidence="1 2" id="KW-0694">RNA-binding</keyword>
<dbReference type="PROSITE" id="PS50102">
    <property type="entry name" value="RRM"/>
    <property type="match status" value="3"/>
</dbReference>
<comment type="caution">
    <text evidence="5">The sequence shown here is derived from an EMBL/GenBank/DDBJ whole genome shotgun (WGS) entry which is preliminary data.</text>
</comment>
<dbReference type="CDD" id="cd12352">
    <property type="entry name" value="RRM1_TIA1_like"/>
    <property type="match status" value="1"/>
</dbReference>
<dbReference type="SMART" id="SM00360">
    <property type="entry name" value="RRM"/>
    <property type="match status" value="3"/>
</dbReference>
<dbReference type="CDD" id="cd12353">
    <property type="entry name" value="RRM2_TIA1_like"/>
    <property type="match status" value="1"/>
</dbReference>
<feature type="domain" description="RRM" evidence="4">
    <location>
        <begin position="101"/>
        <end position="179"/>
    </location>
</feature>
<feature type="region of interest" description="Disordered" evidence="3">
    <location>
        <begin position="389"/>
        <end position="414"/>
    </location>
</feature>
<dbReference type="EMBL" id="CAJNOC010002345">
    <property type="protein sequence ID" value="CAF0927736.1"/>
    <property type="molecule type" value="Genomic_DNA"/>
</dbReference>
<dbReference type="Proteomes" id="UP000663879">
    <property type="component" value="Unassembled WGS sequence"/>
</dbReference>
<evidence type="ECO:0000256" key="1">
    <source>
        <dbReference type="ARBA" id="ARBA00022884"/>
    </source>
</evidence>
<dbReference type="PANTHER" id="PTHR48024:SF56">
    <property type="entry name" value="HETEROGENEOUS NUCLEAR RIBONUCLEOPROTEIN A0"/>
    <property type="match status" value="1"/>
</dbReference>
<dbReference type="GO" id="GO:0005634">
    <property type="term" value="C:nucleus"/>
    <property type="evidence" value="ECO:0007669"/>
    <property type="project" value="TreeGrafter"/>
</dbReference>
<protein>
    <recommendedName>
        <fullName evidence="4">RRM domain-containing protein</fullName>
    </recommendedName>
</protein>
<evidence type="ECO:0000256" key="3">
    <source>
        <dbReference type="SAM" id="MobiDB-lite"/>
    </source>
</evidence>
<dbReference type="Gene3D" id="3.30.70.330">
    <property type="match status" value="3"/>
</dbReference>
<name>A0A814BHT8_9BILA</name>
<gene>
    <name evidence="5" type="ORF">OXX778_LOCUS12735</name>
</gene>
<organism evidence="5 6">
    <name type="scientific">Brachionus calyciflorus</name>
    <dbReference type="NCBI Taxonomy" id="104777"/>
    <lineage>
        <taxon>Eukaryota</taxon>
        <taxon>Metazoa</taxon>
        <taxon>Spiralia</taxon>
        <taxon>Gnathifera</taxon>
        <taxon>Rotifera</taxon>
        <taxon>Eurotatoria</taxon>
        <taxon>Monogononta</taxon>
        <taxon>Pseudotrocha</taxon>
        <taxon>Ploima</taxon>
        <taxon>Brachionidae</taxon>
        <taxon>Brachionus</taxon>
    </lineage>
</organism>
<sequence length="414" mass="44806">MFNMTNDDQSPRTLYVGNLSPHVTEDLLLALFSQIGECKSCKIIHEPGNDPYAFIEFAETQAAAAALSAMNKRSCLGKEMKVNWATTSGAHQTKVDSSKHYHIFVGDLAPDIDQQTLRDAFSPFGEISDVKIMKDPQTLVHKGYGFVSFVNKVDAEAAIAQMNGQWLGPRKIRTNWATRKVQPGGMIEPTGQPKYGNKLDYNEVWSRSSDTNTTVYCGGLNNISEDLIRNAFSMYGQIIGIHPFPDRGYAFVRFATKEAACNAICGVHGMEINGGIAKCSWGKENIDITPSASTLGMASSLYQGGNASLATTAAALAAVQNNPLQNQLSGNNPWGAAPGGQSQNQNWAANYQWAATAGYPQAAAQYWQGYPGYQNPMLQGWGVMPSAGAGGNSNNAQQAQANQQYAQMGQYQQD</sequence>
<feature type="domain" description="RRM" evidence="4">
    <location>
        <begin position="213"/>
        <end position="284"/>
    </location>
</feature>
<dbReference type="FunFam" id="3.30.70.330:FF:000087">
    <property type="entry name" value="Nucleolysin TIAR isoform 1"/>
    <property type="match status" value="1"/>
</dbReference>
<keyword evidence="6" id="KW-1185">Reference proteome</keyword>
<dbReference type="SUPFAM" id="SSF54928">
    <property type="entry name" value="RNA-binding domain, RBD"/>
    <property type="match status" value="2"/>
</dbReference>
<evidence type="ECO:0000313" key="6">
    <source>
        <dbReference type="Proteomes" id="UP000663879"/>
    </source>
</evidence>
<dbReference type="InterPro" id="IPR050886">
    <property type="entry name" value="RNA-binding_reg"/>
</dbReference>
<dbReference type="InterPro" id="IPR035979">
    <property type="entry name" value="RBD_domain_sf"/>
</dbReference>
<dbReference type="AlphaFoldDB" id="A0A814BHT8"/>
<reference evidence="5" key="1">
    <citation type="submission" date="2021-02" db="EMBL/GenBank/DDBJ databases">
        <authorList>
            <person name="Nowell W R."/>
        </authorList>
    </citation>
    <scope>NUCLEOTIDE SEQUENCE</scope>
    <source>
        <strain evidence="5">Ploen Becks lab</strain>
    </source>
</reference>
<dbReference type="OrthoDB" id="439808at2759"/>
<accession>A0A814BHT8</accession>
<dbReference type="InterPro" id="IPR012677">
    <property type="entry name" value="Nucleotide-bd_a/b_plait_sf"/>
</dbReference>
<evidence type="ECO:0000313" key="5">
    <source>
        <dbReference type="EMBL" id="CAF0927736.1"/>
    </source>
</evidence>
<feature type="domain" description="RRM" evidence="4">
    <location>
        <begin position="12"/>
        <end position="87"/>
    </location>
</feature>
<dbReference type="PANTHER" id="PTHR48024">
    <property type="entry name" value="GEO13361P1-RELATED"/>
    <property type="match status" value="1"/>
</dbReference>